<keyword evidence="4 8" id="KW-0472">Membrane</keyword>
<comment type="similarity">
    <text evidence="6">Belongs to the methyl-accepting chemotaxis (MCP) protein family.</text>
</comment>
<evidence type="ECO:0000256" key="6">
    <source>
        <dbReference type="ARBA" id="ARBA00029447"/>
    </source>
</evidence>
<dbReference type="RefSeq" id="WP_226750421.1">
    <property type="nucleotide sequence ID" value="NZ_JAEINI020000003.1"/>
</dbReference>
<dbReference type="EMBL" id="JAEINI020000003">
    <property type="protein sequence ID" value="MCB5226323.1"/>
    <property type="molecule type" value="Genomic_DNA"/>
</dbReference>
<name>A0ABS8C1W6_9ALTE</name>
<dbReference type="PANTHER" id="PTHR32089">
    <property type="entry name" value="METHYL-ACCEPTING CHEMOTAXIS PROTEIN MCPB"/>
    <property type="match status" value="1"/>
</dbReference>
<dbReference type="SMART" id="SM00283">
    <property type="entry name" value="MA"/>
    <property type="match status" value="1"/>
</dbReference>
<evidence type="ECO:0000313" key="12">
    <source>
        <dbReference type="Proteomes" id="UP000633814"/>
    </source>
</evidence>
<comment type="caution">
    <text evidence="11">The sequence shown here is derived from an EMBL/GenBank/DDBJ whole genome shotgun (WGS) entry which is preliminary data.</text>
</comment>
<reference evidence="11 12" key="1">
    <citation type="submission" date="2021-10" db="EMBL/GenBank/DDBJ databases">
        <title>Alishewanella koreense sp. nov. isolated from seawater of southwestern coast in South Korea and the proposal for the reclassification of Rheinheimera perlucida and Rheinheimera tuosuensis as Arsukibacterium perlucida and Arsukibacterium tuosuensis.</title>
        <authorList>
            <person name="Kim K.H."/>
            <person name="Ruan W."/>
            <person name="Kim K.R."/>
            <person name="Baek J.H."/>
            <person name="Jeon C.O."/>
        </authorList>
    </citation>
    <scope>NUCLEOTIDE SEQUENCE [LARGE SCALE GENOMIC DNA]</scope>
    <source>
        <strain evidence="11 12">16-MA</strain>
    </source>
</reference>
<dbReference type="SMART" id="SM00304">
    <property type="entry name" value="HAMP"/>
    <property type="match status" value="1"/>
</dbReference>
<sequence length="589" mass="65222">MLFLMQYQERTLSQLSQADKLIAELNSGMLTLRRHEKDFLLRKELRYQQRHQDTQQQLTQKMTELQALLQSLSIEQQQTQKFAALVQLYAQAFDQLILTEQQIGLTAKEGLMASLMETSQPLHKSLSDRPFEQGLYWQIRSVEKDFITYLQQESAERHLTLSRQLSATLTPAEALLYTDYQTVFQQLVALFQQRGLTPSEGLEGNMRQQIQATETLLADMSEQLSSRFELAMQKINRLSLGLFVLIIFLVISLVSLIARSINKPISQASNDLAKIRTNKDFTLRLQLTGKDEISALGQDMNSLLSDVQNLVKSVNHSLETLDKVTVELAKTAASTADVTQAQQGETDMVATAVTEMGATIQEIATNTEAASNTAQTANEHAQKGQKQVNDTVTYVHALAERLQHANLSAVELQKDSTSIGSVLDVIRSIAEQTNLLALNAAIEAARAGDAGRGFAVVADEVRTLAQRTQQSTHQIEGIIQKLQERTKGITKIMQECGDEGGRSATQAAAASELLQTITNAVSNIMDMTTQVATAIEEQSSVAAEVNRNVVKIRDLSEDTADVAVKTNQLSDDVANQAKMLRLEVNKFRA</sequence>
<dbReference type="PROSITE" id="PS50885">
    <property type="entry name" value="HAMP"/>
    <property type="match status" value="1"/>
</dbReference>
<dbReference type="CDD" id="cd11386">
    <property type="entry name" value="MCP_signal"/>
    <property type="match status" value="1"/>
</dbReference>
<accession>A0ABS8C1W6</accession>
<keyword evidence="5 7" id="KW-0807">Transducer</keyword>
<evidence type="ECO:0000259" key="9">
    <source>
        <dbReference type="PROSITE" id="PS50111"/>
    </source>
</evidence>
<comment type="subcellular location">
    <subcellularLocation>
        <location evidence="1">Membrane</location>
        <topology evidence="1">Multi-pass membrane protein</topology>
    </subcellularLocation>
</comment>
<evidence type="ECO:0000256" key="1">
    <source>
        <dbReference type="ARBA" id="ARBA00004141"/>
    </source>
</evidence>
<feature type="domain" description="HAMP" evidence="10">
    <location>
        <begin position="259"/>
        <end position="312"/>
    </location>
</feature>
<dbReference type="PROSITE" id="PS50111">
    <property type="entry name" value="CHEMOTAXIS_TRANSDUC_2"/>
    <property type="match status" value="1"/>
</dbReference>
<evidence type="ECO:0000256" key="5">
    <source>
        <dbReference type="ARBA" id="ARBA00023224"/>
    </source>
</evidence>
<evidence type="ECO:0000259" key="10">
    <source>
        <dbReference type="PROSITE" id="PS50885"/>
    </source>
</evidence>
<evidence type="ECO:0000256" key="7">
    <source>
        <dbReference type="PROSITE-ProRule" id="PRU00284"/>
    </source>
</evidence>
<feature type="domain" description="Methyl-accepting transducer" evidence="9">
    <location>
        <begin position="317"/>
        <end position="553"/>
    </location>
</feature>
<evidence type="ECO:0000256" key="8">
    <source>
        <dbReference type="SAM" id="Phobius"/>
    </source>
</evidence>
<proteinExistence type="inferred from homology"/>
<organism evidence="11 12">
    <name type="scientific">Alishewanella maricola</name>
    <dbReference type="NCBI Taxonomy" id="2795740"/>
    <lineage>
        <taxon>Bacteria</taxon>
        <taxon>Pseudomonadati</taxon>
        <taxon>Pseudomonadota</taxon>
        <taxon>Gammaproteobacteria</taxon>
        <taxon>Alteromonadales</taxon>
        <taxon>Alteromonadaceae</taxon>
        <taxon>Alishewanella</taxon>
    </lineage>
</organism>
<dbReference type="PANTHER" id="PTHR32089:SF119">
    <property type="entry name" value="METHYL-ACCEPTING CHEMOTAXIS PROTEIN CTPL"/>
    <property type="match status" value="1"/>
</dbReference>
<keyword evidence="12" id="KW-1185">Reference proteome</keyword>
<evidence type="ECO:0000256" key="4">
    <source>
        <dbReference type="ARBA" id="ARBA00023136"/>
    </source>
</evidence>
<keyword evidence="2 8" id="KW-0812">Transmembrane</keyword>
<dbReference type="InterPro" id="IPR003660">
    <property type="entry name" value="HAMP_dom"/>
</dbReference>
<dbReference type="InterPro" id="IPR004089">
    <property type="entry name" value="MCPsignal_dom"/>
</dbReference>
<dbReference type="Gene3D" id="1.10.287.950">
    <property type="entry name" value="Methyl-accepting chemotaxis protein"/>
    <property type="match status" value="1"/>
</dbReference>
<protein>
    <submittedName>
        <fullName evidence="11">Methyl-accepting chemotaxis protein</fullName>
    </submittedName>
</protein>
<feature type="transmembrane region" description="Helical" evidence="8">
    <location>
        <begin position="238"/>
        <end position="258"/>
    </location>
</feature>
<evidence type="ECO:0000256" key="3">
    <source>
        <dbReference type="ARBA" id="ARBA00022989"/>
    </source>
</evidence>
<dbReference type="Proteomes" id="UP000633814">
    <property type="component" value="Unassembled WGS sequence"/>
</dbReference>
<dbReference type="Pfam" id="PF00672">
    <property type="entry name" value="HAMP"/>
    <property type="match status" value="1"/>
</dbReference>
<gene>
    <name evidence="11" type="ORF">JAO78_005800</name>
</gene>
<dbReference type="Pfam" id="PF00015">
    <property type="entry name" value="MCPsignal"/>
    <property type="match status" value="1"/>
</dbReference>
<dbReference type="PRINTS" id="PR00260">
    <property type="entry name" value="CHEMTRNSDUCR"/>
</dbReference>
<dbReference type="InterPro" id="IPR004090">
    <property type="entry name" value="Chemotax_Me-accpt_rcpt"/>
</dbReference>
<keyword evidence="3 8" id="KW-1133">Transmembrane helix</keyword>
<dbReference type="SUPFAM" id="SSF58104">
    <property type="entry name" value="Methyl-accepting chemotaxis protein (MCP) signaling domain"/>
    <property type="match status" value="1"/>
</dbReference>
<evidence type="ECO:0000313" key="11">
    <source>
        <dbReference type="EMBL" id="MCB5226323.1"/>
    </source>
</evidence>
<evidence type="ECO:0000256" key="2">
    <source>
        <dbReference type="ARBA" id="ARBA00022692"/>
    </source>
</evidence>